<dbReference type="PRINTS" id="PR00682">
    <property type="entry name" value="IPNSYNTHASE"/>
</dbReference>
<evidence type="ECO:0000313" key="4">
    <source>
        <dbReference type="Proteomes" id="UP001162031"/>
    </source>
</evidence>
<dbReference type="InterPro" id="IPR005123">
    <property type="entry name" value="Oxoglu/Fe-dep_dioxygenase_dom"/>
</dbReference>
<keyword evidence="1" id="KW-0479">Metal-binding</keyword>
<dbReference type="Pfam" id="PF14226">
    <property type="entry name" value="DIOX_N"/>
    <property type="match status" value="1"/>
</dbReference>
<dbReference type="Gene3D" id="2.60.120.330">
    <property type="entry name" value="B-lactam Antibiotic, Isopenicillin N Synthase, Chain"/>
    <property type="match status" value="1"/>
</dbReference>
<dbReference type="GO" id="GO:0046872">
    <property type="term" value="F:metal ion binding"/>
    <property type="evidence" value="ECO:0007669"/>
    <property type="project" value="UniProtKB-KW"/>
</dbReference>
<accession>A0AAV0UDA8</accession>
<dbReference type="InterPro" id="IPR026992">
    <property type="entry name" value="DIOX_N"/>
</dbReference>
<keyword evidence="1" id="KW-0560">Oxidoreductase</keyword>
<sequence length="367" mass="41124">MDVRQVPVIDIRALMALPTEAHVDAAVRDASGSGLSATVTAVRAAATEWGFWYIANHGLTPDEVEAFQHQMRSFFGLSLAVKQRMRRGVLNSRGYFDNELTKNKTDWKEGFDVSGSQEDPDNDKERLQKHLGSTEQIQKADPCHERMGQDANQWPEAALLPEFRPELLEYSRKMEQIAHRLVKVCAAALGLAPTVFDACFQPDNSSFLRLNHYPVAPAPNDGKMGVHHHTDAGALTVLLQDDHVASLQVFHRESQTWTLVPPRAGTFVVNIGDMMQVWSNDVFVAPLHRVLANGRAARFSAPFFYNPSYKTLVQPLVASEGEDEPHYRPLSWREFRQARFQGDYADSGKEVQIGDYKIRGPVDEANA</sequence>
<dbReference type="EMBL" id="CANTFL010001244">
    <property type="protein sequence ID" value="CAI5734986.1"/>
    <property type="molecule type" value="Genomic_DNA"/>
</dbReference>
<keyword evidence="4" id="KW-1185">Reference proteome</keyword>
<dbReference type="InterPro" id="IPR050231">
    <property type="entry name" value="Iron_ascorbate_oxido_reductase"/>
</dbReference>
<gene>
    <name evidence="3" type="ORF">HBR001_LOCUS6340</name>
</gene>
<evidence type="ECO:0000256" key="1">
    <source>
        <dbReference type="RuleBase" id="RU003682"/>
    </source>
</evidence>
<dbReference type="GO" id="GO:0016491">
    <property type="term" value="F:oxidoreductase activity"/>
    <property type="evidence" value="ECO:0007669"/>
    <property type="project" value="UniProtKB-KW"/>
</dbReference>
<dbReference type="FunFam" id="2.60.120.330:FF:000012">
    <property type="entry name" value="Gibberellin 20 oxidase 1"/>
    <property type="match status" value="1"/>
</dbReference>
<comment type="similarity">
    <text evidence="1">Belongs to the iron/ascorbate-dependent oxidoreductase family.</text>
</comment>
<dbReference type="PROSITE" id="PS51471">
    <property type="entry name" value="FE2OG_OXY"/>
    <property type="match status" value="1"/>
</dbReference>
<proteinExistence type="inferred from homology"/>
<organism evidence="3 4">
    <name type="scientific">Hyaloperonospora brassicae</name>
    <name type="common">Brassica downy mildew</name>
    <name type="synonym">Peronospora brassicae</name>
    <dbReference type="NCBI Taxonomy" id="162125"/>
    <lineage>
        <taxon>Eukaryota</taxon>
        <taxon>Sar</taxon>
        <taxon>Stramenopiles</taxon>
        <taxon>Oomycota</taxon>
        <taxon>Peronosporomycetes</taxon>
        <taxon>Peronosporales</taxon>
        <taxon>Peronosporaceae</taxon>
        <taxon>Hyaloperonospora</taxon>
    </lineage>
</organism>
<evidence type="ECO:0000313" key="3">
    <source>
        <dbReference type="EMBL" id="CAI5734986.1"/>
    </source>
</evidence>
<dbReference type="SUPFAM" id="SSF51197">
    <property type="entry name" value="Clavaminate synthase-like"/>
    <property type="match status" value="1"/>
</dbReference>
<name>A0AAV0UDA8_HYABA</name>
<dbReference type="InterPro" id="IPR044861">
    <property type="entry name" value="IPNS-like_FE2OG_OXY"/>
</dbReference>
<comment type="caution">
    <text evidence="3">The sequence shown here is derived from an EMBL/GenBank/DDBJ whole genome shotgun (WGS) entry which is preliminary data.</text>
</comment>
<dbReference type="Proteomes" id="UP001162031">
    <property type="component" value="Unassembled WGS sequence"/>
</dbReference>
<dbReference type="PANTHER" id="PTHR47990">
    <property type="entry name" value="2-OXOGLUTARATE (2OG) AND FE(II)-DEPENDENT OXYGENASE SUPERFAMILY PROTEIN-RELATED"/>
    <property type="match status" value="1"/>
</dbReference>
<keyword evidence="1" id="KW-0408">Iron</keyword>
<feature type="domain" description="Fe2OG dioxygenase" evidence="2">
    <location>
        <begin position="204"/>
        <end position="307"/>
    </location>
</feature>
<protein>
    <recommendedName>
        <fullName evidence="2">Fe2OG dioxygenase domain-containing protein</fullName>
    </recommendedName>
</protein>
<reference evidence="3" key="1">
    <citation type="submission" date="2022-12" db="EMBL/GenBank/DDBJ databases">
        <authorList>
            <person name="Webb A."/>
        </authorList>
    </citation>
    <scope>NUCLEOTIDE SEQUENCE</scope>
    <source>
        <strain evidence="3">Hp1</strain>
    </source>
</reference>
<evidence type="ECO:0000259" key="2">
    <source>
        <dbReference type="PROSITE" id="PS51471"/>
    </source>
</evidence>
<dbReference type="InterPro" id="IPR027443">
    <property type="entry name" value="IPNS-like_sf"/>
</dbReference>
<dbReference type="AlphaFoldDB" id="A0AAV0UDA8"/>
<dbReference type="Pfam" id="PF03171">
    <property type="entry name" value="2OG-FeII_Oxy"/>
    <property type="match status" value="1"/>
</dbReference>